<dbReference type="Proteomes" id="UP000826271">
    <property type="component" value="Unassembled WGS sequence"/>
</dbReference>
<dbReference type="GO" id="GO:0016567">
    <property type="term" value="P:protein ubiquitination"/>
    <property type="evidence" value="ECO:0007669"/>
    <property type="project" value="TreeGrafter"/>
</dbReference>
<dbReference type="PANTHER" id="PTHR15710:SF196">
    <property type="entry name" value="F6A14.12 PROTEIN-RELATED"/>
    <property type="match status" value="1"/>
</dbReference>
<dbReference type="InterPro" id="IPR001841">
    <property type="entry name" value="Znf_RING"/>
</dbReference>
<name>A0AAV6W3K9_9LAMI</name>
<evidence type="ECO:0000256" key="5">
    <source>
        <dbReference type="ARBA" id="ARBA00022833"/>
    </source>
</evidence>
<dbReference type="Pfam" id="PF13639">
    <property type="entry name" value="zf-RING_2"/>
    <property type="match status" value="1"/>
</dbReference>
<evidence type="ECO:0000256" key="7">
    <source>
        <dbReference type="SAM" id="MobiDB-lite"/>
    </source>
</evidence>
<dbReference type="SMART" id="SM00184">
    <property type="entry name" value="RING"/>
    <property type="match status" value="1"/>
</dbReference>
<evidence type="ECO:0000313" key="9">
    <source>
        <dbReference type="EMBL" id="KAG8364374.1"/>
    </source>
</evidence>
<evidence type="ECO:0000259" key="8">
    <source>
        <dbReference type="PROSITE" id="PS50089"/>
    </source>
</evidence>
<dbReference type="PROSITE" id="PS50089">
    <property type="entry name" value="ZF_RING_2"/>
    <property type="match status" value="1"/>
</dbReference>
<protein>
    <recommendedName>
        <fullName evidence="2">RING-type E3 ubiquitin transferase</fullName>
        <ecNumber evidence="2">2.3.2.27</ecNumber>
    </recommendedName>
</protein>
<accession>A0AAV6W3K9</accession>
<feature type="domain" description="RING-type" evidence="8">
    <location>
        <begin position="175"/>
        <end position="220"/>
    </location>
</feature>
<dbReference type="GO" id="GO:0008270">
    <property type="term" value="F:zinc ion binding"/>
    <property type="evidence" value="ECO:0007669"/>
    <property type="project" value="UniProtKB-KW"/>
</dbReference>
<feature type="region of interest" description="Disordered" evidence="7">
    <location>
        <begin position="245"/>
        <end position="291"/>
    </location>
</feature>
<proteinExistence type="predicted"/>
<evidence type="ECO:0000256" key="6">
    <source>
        <dbReference type="PROSITE-ProRule" id="PRU00175"/>
    </source>
</evidence>
<comment type="caution">
    <text evidence="9">The sequence shown here is derived from an EMBL/GenBank/DDBJ whole genome shotgun (WGS) entry which is preliminary data.</text>
</comment>
<evidence type="ECO:0000256" key="2">
    <source>
        <dbReference type="ARBA" id="ARBA00012483"/>
    </source>
</evidence>
<dbReference type="EMBL" id="WHWC01000019">
    <property type="protein sequence ID" value="KAG8364374.1"/>
    <property type="molecule type" value="Genomic_DNA"/>
</dbReference>
<dbReference type="AlphaFoldDB" id="A0AAV6W3K9"/>
<evidence type="ECO:0000256" key="4">
    <source>
        <dbReference type="ARBA" id="ARBA00022771"/>
    </source>
</evidence>
<evidence type="ECO:0000256" key="1">
    <source>
        <dbReference type="ARBA" id="ARBA00000900"/>
    </source>
</evidence>
<dbReference type="SUPFAM" id="SSF57850">
    <property type="entry name" value="RING/U-box"/>
    <property type="match status" value="1"/>
</dbReference>
<keyword evidence="3" id="KW-0479">Metal-binding</keyword>
<sequence>MPSGVVFRPSEGHRRGNRCVRCGLVFPTNPFTNSTSFYCPNPSCRNPHVCLYRPDFRIYHASRDDGTILRSIRCYNCDHTFDVPPIAIARATVLRNSFRNPSFHCPYCIYPYKYYRCPNSHPPPITTTPITAALVDDDDDDFSPVPIRTPASGSFINSLPMRLMFLSSSDSTQPCSICMEDFRRDTDVFVTINELPCGHCFHKGCIVEWLQRSNTCPLCRYKCPPAAESMPRSGPVSRLISTSIAATGSSDHPRRGWIDHQSTNSTGERSIGSMAVDEDGDTLMADSSQTS</sequence>
<dbReference type="CDD" id="cd16454">
    <property type="entry name" value="RING-H2_PA-TM-RING"/>
    <property type="match status" value="1"/>
</dbReference>
<keyword evidence="5" id="KW-0862">Zinc</keyword>
<dbReference type="PANTHER" id="PTHR15710">
    <property type="entry name" value="E3 UBIQUITIN-PROTEIN LIGASE PRAJA"/>
    <property type="match status" value="1"/>
</dbReference>
<dbReference type="GO" id="GO:0061630">
    <property type="term" value="F:ubiquitin protein ligase activity"/>
    <property type="evidence" value="ECO:0007669"/>
    <property type="project" value="UniProtKB-EC"/>
</dbReference>
<gene>
    <name evidence="9" type="ORF">BUALT_Bualt19G0122200</name>
</gene>
<dbReference type="InterPro" id="IPR013083">
    <property type="entry name" value="Znf_RING/FYVE/PHD"/>
</dbReference>
<keyword evidence="4 6" id="KW-0863">Zinc-finger</keyword>
<comment type="catalytic activity">
    <reaction evidence="1">
        <text>S-ubiquitinyl-[E2 ubiquitin-conjugating enzyme]-L-cysteine + [acceptor protein]-L-lysine = [E2 ubiquitin-conjugating enzyme]-L-cysteine + N(6)-ubiquitinyl-[acceptor protein]-L-lysine.</text>
        <dbReference type="EC" id="2.3.2.27"/>
    </reaction>
</comment>
<evidence type="ECO:0000313" key="10">
    <source>
        <dbReference type="Proteomes" id="UP000826271"/>
    </source>
</evidence>
<evidence type="ECO:0000256" key="3">
    <source>
        <dbReference type="ARBA" id="ARBA00022723"/>
    </source>
</evidence>
<dbReference type="EC" id="2.3.2.27" evidence="2"/>
<keyword evidence="10" id="KW-1185">Reference proteome</keyword>
<dbReference type="GO" id="GO:0005737">
    <property type="term" value="C:cytoplasm"/>
    <property type="evidence" value="ECO:0007669"/>
    <property type="project" value="TreeGrafter"/>
</dbReference>
<organism evidence="9 10">
    <name type="scientific">Buddleja alternifolia</name>
    <dbReference type="NCBI Taxonomy" id="168488"/>
    <lineage>
        <taxon>Eukaryota</taxon>
        <taxon>Viridiplantae</taxon>
        <taxon>Streptophyta</taxon>
        <taxon>Embryophyta</taxon>
        <taxon>Tracheophyta</taxon>
        <taxon>Spermatophyta</taxon>
        <taxon>Magnoliopsida</taxon>
        <taxon>eudicotyledons</taxon>
        <taxon>Gunneridae</taxon>
        <taxon>Pentapetalae</taxon>
        <taxon>asterids</taxon>
        <taxon>lamiids</taxon>
        <taxon>Lamiales</taxon>
        <taxon>Scrophulariaceae</taxon>
        <taxon>Buddlejeae</taxon>
        <taxon>Buddleja</taxon>
    </lineage>
</organism>
<reference evidence="9" key="1">
    <citation type="submission" date="2019-10" db="EMBL/GenBank/DDBJ databases">
        <authorList>
            <person name="Zhang R."/>
            <person name="Pan Y."/>
            <person name="Wang J."/>
            <person name="Ma R."/>
            <person name="Yu S."/>
        </authorList>
    </citation>
    <scope>NUCLEOTIDE SEQUENCE</scope>
    <source>
        <strain evidence="9">LA-IB0</strain>
        <tissue evidence="9">Leaf</tissue>
    </source>
</reference>
<dbReference type="Gene3D" id="3.30.40.10">
    <property type="entry name" value="Zinc/RING finger domain, C3HC4 (zinc finger)"/>
    <property type="match status" value="1"/>
</dbReference>